<evidence type="ECO:0000313" key="2">
    <source>
        <dbReference type="EMBL" id="APJ04121.1"/>
    </source>
</evidence>
<organism evidence="2 3">
    <name type="scientific">Silvanigrella aquatica</name>
    <dbReference type="NCBI Taxonomy" id="1915309"/>
    <lineage>
        <taxon>Bacteria</taxon>
        <taxon>Pseudomonadati</taxon>
        <taxon>Bdellovibrionota</taxon>
        <taxon>Oligoflexia</taxon>
        <taxon>Silvanigrellales</taxon>
        <taxon>Silvanigrellaceae</taxon>
        <taxon>Silvanigrella</taxon>
    </lineage>
</organism>
<dbReference type="Proteomes" id="UP000184731">
    <property type="component" value="Chromosome"/>
</dbReference>
<dbReference type="RefSeq" id="WP_148697871.1">
    <property type="nucleotide sequence ID" value="NZ_CP017834.1"/>
</dbReference>
<keyword evidence="3" id="KW-1185">Reference proteome</keyword>
<name>A0A1L4D1Q1_9BACT</name>
<dbReference type="SUPFAM" id="SSF53067">
    <property type="entry name" value="Actin-like ATPase domain"/>
    <property type="match status" value="1"/>
</dbReference>
<feature type="domain" description="Gcp-like" evidence="1">
    <location>
        <begin position="75"/>
        <end position="135"/>
    </location>
</feature>
<gene>
    <name evidence="2" type="ORF">AXG55_09455</name>
</gene>
<evidence type="ECO:0000259" key="1">
    <source>
        <dbReference type="Pfam" id="PF00814"/>
    </source>
</evidence>
<dbReference type="EMBL" id="CP017834">
    <property type="protein sequence ID" value="APJ04121.1"/>
    <property type="molecule type" value="Genomic_DNA"/>
</dbReference>
<dbReference type="AlphaFoldDB" id="A0A1L4D1Q1"/>
<sequence length="216" mass="24672">MFSHFQYPLVLLLTHRRGVGIFICKNIHSLKSFLANKEKSFIDLNQMKPESHENHIYEYLIFNDLFFTRVIGKTAENLFELYKFSLNKTNLLSNDPKTLIVGIGPGSFTGLRLGCAFINGIKTASPDLQLLPVSTYLTPQLISLCEKNHCKEECLKQLGEYELEDESTGHVTFFDLLACLFKVTEEKRNYVNSLMPEYGKEPGPVLKLREGNSNEQ</sequence>
<dbReference type="KEGG" id="saqi:AXG55_09455"/>
<evidence type="ECO:0000313" key="3">
    <source>
        <dbReference type="Proteomes" id="UP000184731"/>
    </source>
</evidence>
<reference evidence="2 3" key="1">
    <citation type="submission" date="2016-10" db="EMBL/GenBank/DDBJ databases">
        <title>Silvanigrella aquatica sp. nov., isolated from a freshwater lake located in the Black Forest, Germany, description of Silvanigrellaceae fam. nov., Silvanigrellales ord. nov., reclassification of the order Bdellovibrionales in the class Oligoflexia, reclassification of the families Bacteriovoracaceae and Halobacteriovoraceae in the new order Bacteriovoracales ord. nov., and reclassification of the family Pseudobacteriovoracaceae in the order Oligoflexiales.</title>
        <authorList>
            <person name="Hahn M.W."/>
            <person name="Schmidt J."/>
            <person name="Koll U."/>
            <person name="Rohde M."/>
            <person name="Verbag S."/>
            <person name="Pitt A."/>
            <person name="Nakai R."/>
            <person name="Naganuma T."/>
            <person name="Lang E."/>
        </authorList>
    </citation>
    <scope>NUCLEOTIDE SEQUENCE [LARGE SCALE GENOMIC DNA]</scope>
    <source>
        <strain evidence="2 3">MWH-Nonnen-W8red</strain>
    </source>
</reference>
<proteinExistence type="predicted"/>
<dbReference type="Gene3D" id="3.30.420.40">
    <property type="match status" value="1"/>
</dbReference>
<protein>
    <recommendedName>
        <fullName evidence="1">Gcp-like domain-containing protein</fullName>
    </recommendedName>
</protein>
<accession>A0A1L4D1Q1</accession>
<dbReference type="InterPro" id="IPR000905">
    <property type="entry name" value="Gcp-like_dom"/>
</dbReference>
<dbReference type="InterPro" id="IPR043129">
    <property type="entry name" value="ATPase_NBD"/>
</dbReference>
<dbReference type="OrthoDB" id="9809995at2"/>
<dbReference type="Pfam" id="PF00814">
    <property type="entry name" value="TsaD"/>
    <property type="match status" value="1"/>
</dbReference>
<dbReference type="STRING" id="1915309.AXG55_09455"/>